<protein>
    <recommendedName>
        <fullName evidence="3">Lipoprotein</fullName>
    </recommendedName>
</protein>
<dbReference type="RefSeq" id="WP_386271748.1">
    <property type="nucleotide sequence ID" value="NZ_JBHSIJ010000002.1"/>
</dbReference>
<accession>A0ABW2T2I7</accession>
<comment type="caution">
    <text evidence="1">The sequence shown here is derived from an EMBL/GenBank/DDBJ whole genome shotgun (WGS) entry which is preliminary data.</text>
</comment>
<dbReference type="Proteomes" id="UP001596514">
    <property type="component" value="Unassembled WGS sequence"/>
</dbReference>
<gene>
    <name evidence="1" type="ORF">ACFQVD_20045</name>
</gene>
<name>A0ABW2T2I7_9ACTN</name>
<keyword evidence="2" id="KW-1185">Reference proteome</keyword>
<organism evidence="1 2">
    <name type="scientific">Streptosporangium amethystogenes subsp. fukuiense</name>
    <dbReference type="NCBI Taxonomy" id="698418"/>
    <lineage>
        <taxon>Bacteria</taxon>
        <taxon>Bacillati</taxon>
        <taxon>Actinomycetota</taxon>
        <taxon>Actinomycetes</taxon>
        <taxon>Streptosporangiales</taxon>
        <taxon>Streptosporangiaceae</taxon>
        <taxon>Streptosporangium</taxon>
    </lineage>
</organism>
<reference evidence="2" key="1">
    <citation type="journal article" date="2019" name="Int. J. Syst. Evol. Microbiol.">
        <title>The Global Catalogue of Microorganisms (GCM) 10K type strain sequencing project: providing services to taxonomists for standard genome sequencing and annotation.</title>
        <authorList>
            <consortium name="The Broad Institute Genomics Platform"/>
            <consortium name="The Broad Institute Genome Sequencing Center for Infectious Disease"/>
            <person name="Wu L."/>
            <person name="Ma J."/>
        </authorList>
    </citation>
    <scope>NUCLEOTIDE SEQUENCE [LARGE SCALE GENOMIC DNA]</scope>
    <source>
        <strain evidence="2">JCM 10083</strain>
    </source>
</reference>
<proteinExistence type="predicted"/>
<evidence type="ECO:0000313" key="1">
    <source>
        <dbReference type="EMBL" id="MFC7602396.1"/>
    </source>
</evidence>
<evidence type="ECO:0000313" key="2">
    <source>
        <dbReference type="Proteomes" id="UP001596514"/>
    </source>
</evidence>
<sequence length="208" mass="21702">MLCGFIAGGAAGCGGGAGPGDAMDGAAELNRLRGVLDEARALPDGFSARPRDGWRAPFQPVNEDCRLVLDTAGGRPPQRALGARAAVTYQGDGVGELAGFGLASYRGDDAELHFNELTQALSGCPVARAQVAGRGTALRVSPLNLTGVGDEVQARRLNGRLNGYPYEMHLVFALSGHTLISLVHAGVRDVDVERTRELARLLVDEVAA</sequence>
<dbReference type="EMBL" id="JBHTEE010000001">
    <property type="protein sequence ID" value="MFC7602396.1"/>
    <property type="molecule type" value="Genomic_DNA"/>
</dbReference>
<evidence type="ECO:0008006" key="3">
    <source>
        <dbReference type="Google" id="ProtNLM"/>
    </source>
</evidence>